<dbReference type="Proteomes" id="UP000217790">
    <property type="component" value="Unassembled WGS sequence"/>
</dbReference>
<organism evidence="1 2">
    <name type="scientific">Armillaria gallica</name>
    <name type="common">Bulbous honey fungus</name>
    <name type="synonym">Armillaria bulbosa</name>
    <dbReference type="NCBI Taxonomy" id="47427"/>
    <lineage>
        <taxon>Eukaryota</taxon>
        <taxon>Fungi</taxon>
        <taxon>Dikarya</taxon>
        <taxon>Basidiomycota</taxon>
        <taxon>Agaricomycotina</taxon>
        <taxon>Agaricomycetes</taxon>
        <taxon>Agaricomycetidae</taxon>
        <taxon>Agaricales</taxon>
        <taxon>Marasmiineae</taxon>
        <taxon>Physalacriaceae</taxon>
        <taxon>Armillaria</taxon>
    </lineage>
</organism>
<dbReference type="EMBL" id="KZ293687">
    <property type="protein sequence ID" value="PBK85967.1"/>
    <property type="molecule type" value="Genomic_DNA"/>
</dbReference>
<evidence type="ECO:0000313" key="2">
    <source>
        <dbReference type="Proteomes" id="UP000217790"/>
    </source>
</evidence>
<dbReference type="InParanoid" id="A0A2H3DA64"/>
<accession>A0A2H3DA64</accession>
<name>A0A2H3DA64_ARMGA</name>
<protein>
    <submittedName>
        <fullName evidence="1">Uncharacterized protein</fullName>
    </submittedName>
</protein>
<dbReference type="AlphaFoldDB" id="A0A2H3DA64"/>
<keyword evidence="2" id="KW-1185">Reference proteome</keyword>
<reference evidence="2" key="1">
    <citation type="journal article" date="2017" name="Nat. Ecol. Evol.">
        <title>Genome expansion and lineage-specific genetic innovations in the forest pathogenic fungi Armillaria.</title>
        <authorList>
            <person name="Sipos G."/>
            <person name="Prasanna A.N."/>
            <person name="Walter M.C."/>
            <person name="O'Connor E."/>
            <person name="Balint B."/>
            <person name="Krizsan K."/>
            <person name="Kiss B."/>
            <person name="Hess J."/>
            <person name="Varga T."/>
            <person name="Slot J."/>
            <person name="Riley R."/>
            <person name="Boka B."/>
            <person name="Rigling D."/>
            <person name="Barry K."/>
            <person name="Lee J."/>
            <person name="Mihaltcheva S."/>
            <person name="LaButti K."/>
            <person name="Lipzen A."/>
            <person name="Waldron R."/>
            <person name="Moloney N.M."/>
            <person name="Sperisen C."/>
            <person name="Kredics L."/>
            <person name="Vagvoelgyi C."/>
            <person name="Patrignani A."/>
            <person name="Fitzpatrick D."/>
            <person name="Nagy I."/>
            <person name="Doyle S."/>
            <person name="Anderson J.B."/>
            <person name="Grigoriev I.V."/>
            <person name="Gueldener U."/>
            <person name="Muensterkoetter M."/>
            <person name="Nagy L.G."/>
        </authorList>
    </citation>
    <scope>NUCLEOTIDE SEQUENCE [LARGE SCALE GENOMIC DNA]</scope>
    <source>
        <strain evidence="2">Ar21-2</strain>
    </source>
</reference>
<proteinExistence type="predicted"/>
<evidence type="ECO:0000313" key="1">
    <source>
        <dbReference type="EMBL" id="PBK85967.1"/>
    </source>
</evidence>
<sequence length="103" mass="12107">MATWADKKAMWDKRKRMLEAGYRQRNCQVLVDQFFLSCKQSCVAAAEDKVKGCVLTRQLLENNMSTARWQHEKWEKALKMAPIFASLESTFQDFGRRVLCQDR</sequence>
<gene>
    <name evidence="1" type="ORF">ARMGADRAFT_1035948</name>
</gene>